<evidence type="ECO:0000256" key="5">
    <source>
        <dbReference type="ARBA" id="ARBA00023163"/>
    </source>
</evidence>
<dbReference type="GO" id="GO:0005829">
    <property type="term" value="C:cytosol"/>
    <property type="evidence" value="ECO:0007669"/>
    <property type="project" value="TreeGrafter"/>
</dbReference>
<evidence type="ECO:0000259" key="9">
    <source>
        <dbReference type="PROSITE" id="PS51755"/>
    </source>
</evidence>
<dbReference type="InterPro" id="IPR001867">
    <property type="entry name" value="OmpR/PhoB-type_DNA-bd"/>
</dbReference>
<dbReference type="CDD" id="cd17574">
    <property type="entry name" value="REC_OmpR"/>
    <property type="match status" value="1"/>
</dbReference>
<evidence type="ECO:0000256" key="4">
    <source>
        <dbReference type="ARBA" id="ARBA00023125"/>
    </source>
</evidence>
<dbReference type="KEGG" id="ptw:TUM18999_41880"/>
<dbReference type="CDD" id="cd00383">
    <property type="entry name" value="trans_reg_C"/>
    <property type="match status" value="1"/>
</dbReference>
<keyword evidence="2" id="KW-0902">Two-component regulatory system</keyword>
<dbReference type="SMART" id="SM00448">
    <property type="entry name" value="REC"/>
    <property type="match status" value="1"/>
</dbReference>
<evidence type="ECO:0000313" key="11">
    <source>
        <dbReference type="EMBL" id="GJN51273.1"/>
    </source>
</evidence>
<evidence type="ECO:0000256" key="1">
    <source>
        <dbReference type="ARBA" id="ARBA00022553"/>
    </source>
</evidence>
<dbReference type="Pfam" id="PF00486">
    <property type="entry name" value="Trans_reg_C"/>
    <property type="match status" value="1"/>
</dbReference>
<sequence>MADKLVVVEDAPEIRDMMVLYLQSAGYEVHATDSGWQCLELVQAQNPALVLLDIGLPDLDGLTVTAQLRRRHPQLGIILVTVRDEDYDRVVGLDAGADGYLTKPLNLNILQAQVRSLLRRCGGTERGSDFNLHLGRFRVDLLRRRIYDPQGQDVNLTPGEFALLIGLIERRGNAISRQDLLHCVRRGQGADEQVDVRTVDALVVRLRRKLELNANRPQLILTVYGKGYRLATNDEIGGRPAP</sequence>
<dbReference type="PROSITE" id="PS51755">
    <property type="entry name" value="OMPR_PHOB"/>
    <property type="match status" value="1"/>
</dbReference>
<dbReference type="RefSeq" id="WP_173172427.1">
    <property type="nucleotide sequence ID" value="NZ_AP023189.1"/>
</dbReference>
<dbReference type="GO" id="GO:0006355">
    <property type="term" value="P:regulation of DNA-templated transcription"/>
    <property type="evidence" value="ECO:0007669"/>
    <property type="project" value="InterPro"/>
</dbReference>
<feature type="domain" description="OmpR/PhoB-type" evidence="9">
    <location>
        <begin position="129"/>
        <end position="232"/>
    </location>
</feature>
<dbReference type="Gene3D" id="3.40.50.2300">
    <property type="match status" value="1"/>
</dbReference>
<dbReference type="Gene3D" id="1.10.10.10">
    <property type="entry name" value="Winged helix-like DNA-binding domain superfamily/Winged helix DNA-binding domain"/>
    <property type="match status" value="1"/>
</dbReference>
<dbReference type="Gene3D" id="6.10.250.690">
    <property type="match status" value="1"/>
</dbReference>
<proteinExistence type="predicted"/>
<dbReference type="SUPFAM" id="SSF52172">
    <property type="entry name" value="CheY-like"/>
    <property type="match status" value="1"/>
</dbReference>
<accession>A0A6J4E894</accession>
<name>A0A6J4E894_9PSED</name>
<evidence type="ECO:0000313" key="12">
    <source>
        <dbReference type="Proteomes" id="UP000509383"/>
    </source>
</evidence>
<dbReference type="InterPro" id="IPR011006">
    <property type="entry name" value="CheY-like_superfamily"/>
</dbReference>
<feature type="modified residue" description="4-aspartylphosphate" evidence="6">
    <location>
        <position position="53"/>
    </location>
</feature>
<dbReference type="InterPro" id="IPR001789">
    <property type="entry name" value="Sig_transdc_resp-reg_receiver"/>
</dbReference>
<evidence type="ECO:0000259" key="8">
    <source>
        <dbReference type="PROSITE" id="PS50110"/>
    </source>
</evidence>
<dbReference type="InterPro" id="IPR036388">
    <property type="entry name" value="WH-like_DNA-bd_sf"/>
</dbReference>
<dbReference type="EMBL" id="BQKM01000001">
    <property type="protein sequence ID" value="GJN51273.1"/>
    <property type="molecule type" value="Genomic_DNA"/>
</dbReference>
<dbReference type="GO" id="GO:0032993">
    <property type="term" value="C:protein-DNA complex"/>
    <property type="evidence" value="ECO:0007669"/>
    <property type="project" value="TreeGrafter"/>
</dbReference>
<feature type="domain" description="Response regulatory" evidence="8">
    <location>
        <begin position="4"/>
        <end position="118"/>
    </location>
</feature>
<keyword evidence="13" id="KW-1185">Reference proteome</keyword>
<evidence type="ECO:0000256" key="3">
    <source>
        <dbReference type="ARBA" id="ARBA00023015"/>
    </source>
</evidence>
<dbReference type="PANTHER" id="PTHR48111">
    <property type="entry name" value="REGULATOR OF RPOS"/>
    <property type="match status" value="1"/>
</dbReference>
<evidence type="ECO:0000313" key="13">
    <source>
        <dbReference type="Proteomes" id="UP001054892"/>
    </source>
</evidence>
<reference evidence="10 12" key="1">
    <citation type="submission" date="2020-05" db="EMBL/GenBank/DDBJ databases">
        <title>Characterization of novel class B3 metallo-beta-lactamase from novel Pseudomonas species.</title>
        <authorList>
            <person name="Yamada K."/>
            <person name="Aoki K."/>
            <person name="Ishii Y."/>
        </authorList>
    </citation>
    <scope>NUCLEOTIDE SEQUENCE [LARGE SCALE GENOMIC DNA]</scope>
    <source>
        <strain evidence="10 12">TUM18999</strain>
        <strain evidence="11 13">TUM20286</strain>
    </source>
</reference>
<dbReference type="SMART" id="SM00862">
    <property type="entry name" value="Trans_reg_C"/>
    <property type="match status" value="1"/>
</dbReference>
<keyword evidence="5" id="KW-0804">Transcription</keyword>
<dbReference type="SUPFAM" id="SSF46894">
    <property type="entry name" value="C-terminal effector domain of the bipartite response regulators"/>
    <property type="match status" value="1"/>
</dbReference>
<dbReference type="InterPro" id="IPR016032">
    <property type="entry name" value="Sig_transdc_resp-reg_C-effctor"/>
</dbReference>
<evidence type="ECO:0000313" key="10">
    <source>
        <dbReference type="EMBL" id="BCG25997.1"/>
    </source>
</evidence>
<dbReference type="Proteomes" id="UP000509383">
    <property type="component" value="Chromosome"/>
</dbReference>
<gene>
    <name evidence="10" type="ORF">TUM18999_41880</name>
    <name evidence="11" type="ORF">TUM20286_10250</name>
</gene>
<dbReference type="PANTHER" id="PTHR48111:SF1">
    <property type="entry name" value="TWO-COMPONENT RESPONSE REGULATOR ORR33"/>
    <property type="match status" value="1"/>
</dbReference>
<protein>
    <submittedName>
        <fullName evidence="10">DNA-binding response regulator</fullName>
    </submittedName>
</protein>
<dbReference type="GO" id="GO:0000976">
    <property type="term" value="F:transcription cis-regulatory region binding"/>
    <property type="evidence" value="ECO:0007669"/>
    <property type="project" value="TreeGrafter"/>
</dbReference>
<keyword evidence="3" id="KW-0805">Transcription regulation</keyword>
<organism evidence="10 12">
    <name type="scientific">Pseudomonas tohonis</name>
    <dbReference type="NCBI Taxonomy" id="2725477"/>
    <lineage>
        <taxon>Bacteria</taxon>
        <taxon>Pseudomonadati</taxon>
        <taxon>Pseudomonadota</taxon>
        <taxon>Gammaproteobacteria</taxon>
        <taxon>Pseudomonadales</taxon>
        <taxon>Pseudomonadaceae</taxon>
        <taxon>Pseudomonas</taxon>
    </lineage>
</organism>
<dbReference type="PROSITE" id="PS50110">
    <property type="entry name" value="RESPONSE_REGULATORY"/>
    <property type="match status" value="1"/>
</dbReference>
<keyword evidence="1 6" id="KW-0597">Phosphoprotein</keyword>
<evidence type="ECO:0000256" key="7">
    <source>
        <dbReference type="PROSITE-ProRule" id="PRU01091"/>
    </source>
</evidence>
<dbReference type="Proteomes" id="UP001054892">
    <property type="component" value="Unassembled WGS sequence"/>
</dbReference>
<dbReference type="InterPro" id="IPR039420">
    <property type="entry name" value="WalR-like"/>
</dbReference>
<dbReference type="Pfam" id="PF00072">
    <property type="entry name" value="Response_reg"/>
    <property type="match status" value="1"/>
</dbReference>
<feature type="DNA-binding region" description="OmpR/PhoB-type" evidence="7">
    <location>
        <begin position="129"/>
        <end position="232"/>
    </location>
</feature>
<dbReference type="GO" id="GO:0000156">
    <property type="term" value="F:phosphorelay response regulator activity"/>
    <property type="evidence" value="ECO:0007669"/>
    <property type="project" value="TreeGrafter"/>
</dbReference>
<keyword evidence="4 7" id="KW-0238">DNA-binding</keyword>
<evidence type="ECO:0000256" key="6">
    <source>
        <dbReference type="PROSITE-ProRule" id="PRU00169"/>
    </source>
</evidence>
<evidence type="ECO:0000256" key="2">
    <source>
        <dbReference type="ARBA" id="ARBA00023012"/>
    </source>
</evidence>
<dbReference type="EMBL" id="AP023189">
    <property type="protein sequence ID" value="BCG25997.1"/>
    <property type="molecule type" value="Genomic_DNA"/>
</dbReference>
<dbReference type="AlphaFoldDB" id="A0A6J4E894"/>